<name>A0A1Y0ISK0_9BACL</name>
<dbReference type="GO" id="GO:0016020">
    <property type="term" value="C:membrane"/>
    <property type="evidence" value="ECO:0007669"/>
    <property type="project" value="InterPro"/>
</dbReference>
<dbReference type="PANTHER" id="PTHR33219:SF14">
    <property type="entry name" value="PROTEIN COFACTOR ASSEMBLY OF COMPLEX C SUBUNIT B CCB3, CHLOROPLASTIC-RELATED"/>
    <property type="match status" value="1"/>
</dbReference>
<feature type="transmembrane region" description="Helical" evidence="2">
    <location>
        <begin position="68"/>
        <end position="92"/>
    </location>
</feature>
<keyword evidence="4" id="KW-1185">Reference proteome</keyword>
<proteinExistence type="inferred from homology"/>
<keyword evidence="2" id="KW-0472">Membrane</keyword>
<gene>
    <name evidence="3" type="ORF">CBW65_16000</name>
</gene>
<dbReference type="OrthoDB" id="47652at2"/>
<feature type="transmembrane region" description="Helical" evidence="2">
    <location>
        <begin position="6"/>
        <end position="25"/>
    </location>
</feature>
<keyword evidence="2" id="KW-0812">Transmembrane</keyword>
<organism evidence="3 4">
    <name type="scientific">Tumebacillus avium</name>
    <dbReference type="NCBI Taxonomy" id="1903704"/>
    <lineage>
        <taxon>Bacteria</taxon>
        <taxon>Bacillati</taxon>
        <taxon>Bacillota</taxon>
        <taxon>Bacilli</taxon>
        <taxon>Bacillales</taxon>
        <taxon>Alicyclobacillaceae</taxon>
        <taxon>Tumebacillus</taxon>
    </lineage>
</organism>
<keyword evidence="2" id="KW-1133">Transmembrane helix</keyword>
<dbReference type="PANTHER" id="PTHR33219">
    <property type="entry name" value="YLMG HOMOLOG PROTEIN 2, CHLOROPLASTIC"/>
    <property type="match status" value="1"/>
</dbReference>
<evidence type="ECO:0000256" key="1">
    <source>
        <dbReference type="ARBA" id="ARBA00010894"/>
    </source>
</evidence>
<comment type="similarity">
    <text evidence="1">Belongs to the YggT family.</text>
</comment>
<accession>A0A1Y0ISK0</accession>
<protein>
    <recommendedName>
        <fullName evidence="5">YggT family protein</fullName>
    </recommendedName>
</protein>
<dbReference type="Pfam" id="PF02325">
    <property type="entry name" value="CCB3_YggT"/>
    <property type="match status" value="1"/>
</dbReference>
<dbReference type="AlphaFoldDB" id="A0A1Y0ISK0"/>
<dbReference type="EMBL" id="CP021434">
    <property type="protein sequence ID" value="ARU62324.1"/>
    <property type="molecule type" value="Genomic_DNA"/>
</dbReference>
<dbReference type="RefSeq" id="WP_087457686.1">
    <property type="nucleotide sequence ID" value="NZ_CP021434.1"/>
</dbReference>
<evidence type="ECO:0008006" key="5">
    <source>
        <dbReference type="Google" id="ProtNLM"/>
    </source>
</evidence>
<dbReference type="InterPro" id="IPR003425">
    <property type="entry name" value="CCB3/YggT"/>
</dbReference>
<dbReference type="Proteomes" id="UP000195437">
    <property type="component" value="Chromosome"/>
</dbReference>
<evidence type="ECO:0000313" key="3">
    <source>
        <dbReference type="EMBL" id="ARU62324.1"/>
    </source>
</evidence>
<sequence length="93" mass="10647">MAFQVIVYISNILGFYTYVLIARVLMSWVPDVERTSFGRILFKLTEPYLGIFRRFIPPLPLGGGYLDLSPIVGIFAWSFVQSGVVLVLQWLFL</sequence>
<evidence type="ECO:0000313" key="4">
    <source>
        <dbReference type="Proteomes" id="UP000195437"/>
    </source>
</evidence>
<reference evidence="4" key="1">
    <citation type="submission" date="2017-05" db="EMBL/GenBank/DDBJ databases">
        <authorList>
            <person name="Sung H."/>
        </authorList>
    </citation>
    <scope>NUCLEOTIDE SEQUENCE [LARGE SCALE GENOMIC DNA]</scope>
    <source>
        <strain evidence="4">AR23208</strain>
    </source>
</reference>
<dbReference type="KEGG" id="tum:CBW65_16000"/>
<evidence type="ECO:0000256" key="2">
    <source>
        <dbReference type="SAM" id="Phobius"/>
    </source>
</evidence>